<keyword evidence="1" id="KW-0812">Transmembrane</keyword>
<dbReference type="Pfam" id="PF11158">
    <property type="entry name" value="DUF2938"/>
    <property type="match status" value="1"/>
</dbReference>
<gene>
    <name evidence="2" type="ORF">VIS_S3BCA70020</name>
</gene>
<keyword evidence="1" id="KW-1133">Transmembrane helix</keyword>
<feature type="transmembrane region" description="Helical" evidence="1">
    <location>
        <begin position="150"/>
        <end position="173"/>
    </location>
</feature>
<feature type="transmembrane region" description="Helical" evidence="1">
    <location>
        <begin position="82"/>
        <end position="101"/>
    </location>
</feature>
<organism evidence="2">
    <name type="scientific">uncultured Flavobacteriia bacterium</name>
    <dbReference type="NCBI Taxonomy" id="212695"/>
    <lineage>
        <taxon>Bacteria</taxon>
        <taxon>Pseudomonadati</taxon>
        <taxon>Bacteroidota</taxon>
        <taxon>Flavobacteriia</taxon>
        <taxon>environmental samples</taxon>
    </lineage>
</organism>
<evidence type="ECO:0008006" key="3">
    <source>
        <dbReference type="Google" id="ProtNLM"/>
    </source>
</evidence>
<dbReference type="AlphaFoldDB" id="H6REC9"/>
<reference evidence="2" key="1">
    <citation type="journal article" date="2012" name="Environ. Microbiol.">
        <title>Genomic content of uncultured Bacteroidetes from contrasting oceanic provinces in the North Atlantic Ocean.</title>
        <authorList>
            <person name="Gomez-Pereira P.R."/>
            <person name="Schuler M."/>
            <person name="Fuchs B.M."/>
            <person name="Bennke C."/>
            <person name="Teeling H."/>
            <person name="Waldmann J."/>
            <person name="Richter M."/>
            <person name="Barbe V."/>
            <person name="Bataille E."/>
            <person name="Glockner F.O."/>
            <person name="Amann R."/>
        </authorList>
    </citation>
    <scope>NUCLEOTIDE SEQUENCE</scope>
</reference>
<evidence type="ECO:0000256" key="1">
    <source>
        <dbReference type="SAM" id="Phobius"/>
    </source>
</evidence>
<keyword evidence="1" id="KW-0472">Membrane</keyword>
<dbReference type="EMBL" id="FO117578">
    <property type="protein sequence ID" value="CCF99390.1"/>
    <property type="molecule type" value="Genomic_DNA"/>
</dbReference>
<feature type="transmembrane region" description="Helical" evidence="1">
    <location>
        <begin position="113"/>
        <end position="130"/>
    </location>
</feature>
<reference evidence="2" key="2">
    <citation type="submission" date="2012-02" db="EMBL/GenBank/DDBJ databases">
        <authorList>
            <person name="Genoscope - CEA"/>
        </authorList>
    </citation>
    <scope>NUCLEOTIDE SEQUENCE</scope>
</reference>
<dbReference type="InterPro" id="IPR021329">
    <property type="entry name" value="DUF2938"/>
</dbReference>
<sequence length="182" mass="20562">MSNNYFNDHGIKIKIIALFFVGIFGAIVIDTSAKIVAEIYDMGSVLSGYQSLGRYIITLFNGEALFPDPNFSKIPKLKGETFVGLSAHVLVCLMDTYLYFLLSFKILKSRPKILPALIMMWLFMFMPLYLEMPALGLGWAGADSSIKDILLLRTFICHTCYGMALYVGTVLFYKLLKFYKSN</sequence>
<feature type="transmembrane region" description="Helical" evidence="1">
    <location>
        <begin position="15"/>
        <end position="37"/>
    </location>
</feature>
<evidence type="ECO:0000313" key="2">
    <source>
        <dbReference type="EMBL" id="CCF99390.1"/>
    </source>
</evidence>
<accession>H6REC9</accession>
<protein>
    <recommendedName>
        <fullName evidence="3">DUF2938 domain-containing protein</fullName>
    </recommendedName>
</protein>
<name>H6REC9_9BACT</name>
<proteinExistence type="predicted"/>